<comment type="caution">
    <text evidence="1">The sequence shown here is derived from an EMBL/GenBank/DDBJ whole genome shotgun (WGS) entry which is preliminary data.</text>
</comment>
<gene>
    <name evidence="1" type="ORF">F2Y35_18390</name>
</gene>
<sequence length="69" mass="7624">MISKMKKKNQSANGRYISVEKLQKALSNICLEVAEGNERLRVNKSHRGIVIHANGGTVNITFNEKGGEL</sequence>
<evidence type="ECO:0000313" key="1">
    <source>
        <dbReference type="EMBL" id="KAA5488168.1"/>
    </source>
</evidence>
<evidence type="ECO:0000313" key="2">
    <source>
        <dbReference type="Proteomes" id="UP000491168"/>
    </source>
</evidence>
<dbReference type="AlphaFoldDB" id="A0A5M6AMB5"/>
<organism evidence="1 2">
    <name type="scientific">Bacteroides caccae</name>
    <dbReference type="NCBI Taxonomy" id="47678"/>
    <lineage>
        <taxon>Bacteria</taxon>
        <taxon>Pseudomonadati</taxon>
        <taxon>Bacteroidota</taxon>
        <taxon>Bacteroidia</taxon>
        <taxon>Bacteroidales</taxon>
        <taxon>Bacteroidaceae</taxon>
        <taxon>Bacteroides</taxon>
    </lineage>
</organism>
<accession>A0A5M6AMB5</accession>
<proteinExistence type="predicted"/>
<reference evidence="1 2" key="1">
    <citation type="journal article" date="2019" name="Nat. Med.">
        <title>A library of human gut bacterial isolates paired with longitudinal multiomics data enables mechanistic microbiome research.</title>
        <authorList>
            <person name="Poyet M."/>
            <person name="Groussin M."/>
            <person name="Gibbons S.M."/>
            <person name="Avila-Pacheco J."/>
            <person name="Jiang X."/>
            <person name="Kearney S.M."/>
            <person name="Perrotta A.R."/>
            <person name="Berdy B."/>
            <person name="Zhao S."/>
            <person name="Lieberman T.D."/>
            <person name="Swanson P.K."/>
            <person name="Smith M."/>
            <person name="Roesemann S."/>
            <person name="Alexander J.E."/>
            <person name="Rich S.A."/>
            <person name="Livny J."/>
            <person name="Vlamakis H."/>
            <person name="Clish C."/>
            <person name="Bullock K."/>
            <person name="Deik A."/>
            <person name="Scott J."/>
            <person name="Pierce K.A."/>
            <person name="Xavier R.J."/>
            <person name="Alm E.J."/>
        </authorList>
    </citation>
    <scope>NUCLEOTIDE SEQUENCE [LARGE SCALE GENOMIC DNA]</scope>
    <source>
        <strain evidence="1 2">BIOML-A21</strain>
    </source>
</reference>
<protein>
    <submittedName>
        <fullName evidence="1">Uncharacterized protein</fullName>
    </submittedName>
</protein>
<dbReference type="Proteomes" id="UP000491168">
    <property type="component" value="Unassembled WGS sequence"/>
</dbReference>
<dbReference type="EMBL" id="VVYF01000021">
    <property type="protein sequence ID" value="KAA5488168.1"/>
    <property type="molecule type" value="Genomic_DNA"/>
</dbReference>
<name>A0A5M6AMB5_9BACE</name>